<evidence type="ECO:0000313" key="2">
    <source>
        <dbReference type="Proteomes" id="UP001499978"/>
    </source>
</evidence>
<dbReference type="Gene3D" id="1.25.40.10">
    <property type="entry name" value="Tetratricopeptide repeat domain"/>
    <property type="match status" value="2"/>
</dbReference>
<organism evidence="1 2">
    <name type="scientific">Pilimelia columellifera subsp. columellifera</name>
    <dbReference type="NCBI Taxonomy" id="706583"/>
    <lineage>
        <taxon>Bacteria</taxon>
        <taxon>Bacillati</taxon>
        <taxon>Actinomycetota</taxon>
        <taxon>Actinomycetes</taxon>
        <taxon>Micromonosporales</taxon>
        <taxon>Micromonosporaceae</taxon>
        <taxon>Pilimelia</taxon>
    </lineage>
</organism>
<evidence type="ECO:0008006" key="3">
    <source>
        <dbReference type="Google" id="ProtNLM"/>
    </source>
</evidence>
<sequence>MTSDQIRGLLQEANAMPYGPSKVAAVEQAIRHADADGDDELRFMARMLATDSYEHGGEPAKAFVTFSWCLAEFDANPGRFDRSVDGHLRWQFKYVTNALPRFPQLPLARTFAVLDDMERRYRAGGHSLHAVYAQRWSVARHVGDVAAADRWFDRWSAAAPDENSDCAGCDPTGKVWHLRDRGRWEEAVALADPVLGGELTCVEQPKAILTALLLPYLRTGRLDHARVAHLRAYRSMRDDIGDLGGIAEHLDFCTVTGNAARGLEIVRRHVDWLDRAPSPFSAMGFAAAAARVLALAAEAGQGEVPVRRAGADVPVTELARSLAAQARELAARFDARNGTGHQGERIEGVLTAVKLLDLSLSASGAVAGSPGRSASAAAPVVPDGVDPMDLITQVEQSRRAGRGQEAAALFAVFEQRFGAADLDRAVAARLEDERGYRLAGVGDIEAGAKHWSTARELYRAVGDEPRAAQAAGALALAWCLMGRSEEGLAGLTQSAEYLAEHGEPRARAVSRLRLAHAYAVAQRLDESLAELARADVIAGETGVPSVLADVALLRAQLLAQADRLDEAREAALKARDLYRTLGDEDLARASLLLGELAPEGADEERLAAFEEAVQVASGEELVVALVARARAKRALDRAGDAVDDLVEALGLASAAGQLEQAALLRLELADAYFAAGRPLDAAEVAEEALPVLAAADVTPAVDQARYLLVGIYRQLDENDRALALLEVLAERLSGFDQLADAARMREEAGDLLYRVDRDAEAAARFGDAAAAFGAAEDRLGVARALRRRAVSWHWAQQPQRAREALAEADRAAAALPVELADEPPVVWERAMLGYDAARVLVGAGDLAEALERLAAGPDALRGIGAFGEAAATELLIGEVLLRLERPAEAESLLRQLVGGLPRDAAMLPNAAWLLAQAIQAQGRPDEAALLRDEYGLTE</sequence>
<evidence type="ECO:0000313" key="1">
    <source>
        <dbReference type="EMBL" id="GAA2512130.1"/>
    </source>
</evidence>
<reference evidence="1 2" key="1">
    <citation type="journal article" date="2019" name="Int. J. Syst. Evol. Microbiol.">
        <title>The Global Catalogue of Microorganisms (GCM) 10K type strain sequencing project: providing services to taxonomists for standard genome sequencing and annotation.</title>
        <authorList>
            <consortium name="The Broad Institute Genomics Platform"/>
            <consortium name="The Broad Institute Genome Sequencing Center for Infectious Disease"/>
            <person name="Wu L."/>
            <person name="Ma J."/>
        </authorList>
    </citation>
    <scope>NUCLEOTIDE SEQUENCE [LARGE SCALE GENOMIC DNA]</scope>
    <source>
        <strain evidence="1 2">JCM 3367</strain>
    </source>
</reference>
<dbReference type="InterPro" id="IPR011990">
    <property type="entry name" value="TPR-like_helical_dom_sf"/>
</dbReference>
<name>A0ABN3N184_9ACTN</name>
<proteinExistence type="predicted"/>
<keyword evidence="2" id="KW-1185">Reference proteome</keyword>
<gene>
    <name evidence="1" type="ORF">GCM10010201_04160</name>
</gene>
<accession>A0ABN3N184</accession>
<dbReference type="EMBL" id="BAAARY010000001">
    <property type="protein sequence ID" value="GAA2512130.1"/>
    <property type="molecule type" value="Genomic_DNA"/>
</dbReference>
<comment type="caution">
    <text evidence="1">The sequence shown here is derived from an EMBL/GenBank/DDBJ whole genome shotgun (WGS) entry which is preliminary data.</text>
</comment>
<dbReference type="Proteomes" id="UP001499978">
    <property type="component" value="Unassembled WGS sequence"/>
</dbReference>
<protein>
    <recommendedName>
        <fullName evidence="3">Tetratricopeptide repeat protein</fullName>
    </recommendedName>
</protein>
<dbReference type="RefSeq" id="WP_344167220.1">
    <property type="nucleotide sequence ID" value="NZ_BAAARY010000001.1"/>
</dbReference>
<dbReference type="SUPFAM" id="SSF48452">
    <property type="entry name" value="TPR-like"/>
    <property type="match status" value="2"/>
</dbReference>